<proteinExistence type="predicted"/>
<organism evidence="1">
    <name type="scientific">Brassica cretica</name>
    <name type="common">Mustard</name>
    <dbReference type="NCBI Taxonomy" id="69181"/>
    <lineage>
        <taxon>Eukaryota</taxon>
        <taxon>Viridiplantae</taxon>
        <taxon>Streptophyta</taxon>
        <taxon>Embryophyta</taxon>
        <taxon>Tracheophyta</taxon>
        <taxon>Spermatophyta</taxon>
        <taxon>Magnoliopsida</taxon>
        <taxon>eudicotyledons</taxon>
        <taxon>Gunneridae</taxon>
        <taxon>Pentapetalae</taxon>
        <taxon>rosids</taxon>
        <taxon>malvids</taxon>
        <taxon>Brassicales</taxon>
        <taxon>Brassicaceae</taxon>
        <taxon>Brassiceae</taxon>
        <taxon>Brassica</taxon>
    </lineage>
</organism>
<dbReference type="EMBL" id="QGKY02001250">
    <property type="protein sequence ID" value="KAF2562365.1"/>
    <property type="molecule type" value="Genomic_DNA"/>
</dbReference>
<accession>A0A8S9HVR2</accession>
<sequence length="51" mass="6030">MVLIFHSFKGFSDLDLDKQIFQIWKTSGIEDFQKTSRQLLGSFPDDFQKVF</sequence>
<protein>
    <submittedName>
        <fullName evidence="1">Uncharacterized protein</fullName>
    </submittedName>
</protein>
<name>A0A8S9HVR2_BRACR</name>
<dbReference type="AlphaFoldDB" id="A0A8S9HVR2"/>
<gene>
    <name evidence="1" type="ORF">F2Q70_00015618</name>
</gene>
<reference evidence="1" key="1">
    <citation type="submission" date="2019-12" db="EMBL/GenBank/DDBJ databases">
        <title>Genome sequencing and annotation of Brassica cretica.</title>
        <authorList>
            <person name="Studholme D.J."/>
            <person name="Sarris P.F."/>
        </authorList>
    </citation>
    <scope>NUCLEOTIDE SEQUENCE</scope>
    <source>
        <strain evidence="1">PFS-102/07</strain>
        <tissue evidence="1">Leaf</tissue>
    </source>
</reference>
<evidence type="ECO:0000313" key="1">
    <source>
        <dbReference type="EMBL" id="KAF2562365.1"/>
    </source>
</evidence>
<comment type="caution">
    <text evidence="1">The sequence shown here is derived from an EMBL/GenBank/DDBJ whole genome shotgun (WGS) entry which is preliminary data.</text>
</comment>